<gene>
    <name evidence="4" type="ORF">F7O44_24800</name>
</gene>
<dbReference type="AlphaFoldDB" id="A0A7K3MD21"/>
<dbReference type="PROSITE" id="PS50983">
    <property type="entry name" value="FE_B12_PBP"/>
    <property type="match status" value="1"/>
</dbReference>
<evidence type="ECO:0000313" key="4">
    <source>
        <dbReference type="EMBL" id="NDL60298.1"/>
    </source>
</evidence>
<evidence type="ECO:0000313" key="5">
    <source>
        <dbReference type="Proteomes" id="UP000460435"/>
    </source>
</evidence>
<reference evidence="4 5" key="1">
    <citation type="submission" date="2019-11" db="EMBL/GenBank/DDBJ databases">
        <authorList>
            <person name="Li X.-J."/>
            <person name="Feng X.-M."/>
        </authorList>
    </citation>
    <scope>NUCLEOTIDE SEQUENCE [LARGE SCALE GENOMIC DNA]</scope>
    <source>
        <strain evidence="4 5">XMNu-373</strain>
    </source>
</reference>
<sequence>MRRSSKLGIATGGAISLLLLAACGGDDGAAPTATAENPPAAADDGPLTIENCGIDVTVDNPPERAVTLNKPVTEILLALGLKDRIAAVAGEPDEYVAPQVADDFAAVEILVDRDYPSLEALLDLEPDFVYASYPSAYRDDALGSRDNFTELGIPTYLSVGRCENEPDDEAMDIEDIWFEIEQIGAVFGVEDAAADLVTEQRQQLEDTLESIGELPRQSVFWWDMNTDAPFAGACCGAPAMIIETLGFENIFDDLGGHWADTSWEQVIERDPDLIVIADFGDGDIDTKLDFLHSDPTLSQLRAVQDEAIVTLPFAATTPGIQTVTTVGTLADAARESAAGR</sequence>
<evidence type="ECO:0000256" key="1">
    <source>
        <dbReference type="ARBA" id="ARBA00008814"/>
    </source>
</evidence>
<dbReference type="Pfam" id="PF01497">
    <property type="entry name" value="Peripla_BP_2"/>
    <property type="match status" value="1"/>
</dbReference>
<comment type="caution">
    <text evidence="4">The sequence shown here is derived from an EMBL/GenBank/DDBJ whole genome shotgun (WGS) entry which is preliminary data.</text>
</comment>
<dbReference type="Proteomes" id="UP000460435">
    <property type="component" value="Unassembled WGS sequence"/>
</dbReference>
<accession>A0A7K3MD21</accession>
<proteinExistence type="inferred from homology"/>
<dbReference type="EMBL" id="WLZY01000011">
    <property type="protein sequence ID" value="NDL60298.1"/>
    <property type="molecule type" value="Genomic_DNA"/>
</dbReference>
<dbReference type="InterPro" id="IPR002491">
    <property type="entry name" value="ABC_transptr_periplasmic_BD"/>
</dbReference>
<dbReference type="RefSeq" id="WP_162453014.1">
    <property type="nucleotide sequence ID" value="NZ_WLZY01000011.1"/>
</dbReference>
<dbReference type="PANTHER" id="PTHR30535:SF7">
    <property type="entry name" value="IRON(III) DICITRATE-BINDING PROTEIN"/>
    <property type="match status" value="1"/>
</dbReference>
<dbReference type="SUPFAM" id="SSF53807">
    <property type="entry name" value="Helical backbone' metal receptor"/>
    <property type="match status" value="1"/>
</dbReference>
<keyword evidence="5" id="KW-1185">Reference proteome</keyword>
<dbReference type="PANTHER" id="PTHR30535">
    <property type="entry name" value="VITAMIN B12-BINDING PROTEIN"/>
    <property type="match status" value="1"/>
</dbReference>
<dbReference type="Gene3D" id="3.40.50.1980">
    <property type="entry name" value="Nitrogenase molybdenum iron protein domain"/>
    <property type="match status" value="2"/>
</dbReference>
<dbReference type="PROSITE" id="PS51257">
    <property type="entry name" value="PROKAR_LIPOPROTEIN"/>
    <property type="match status" value="1"/>
</dbReference>
<keyword evidence="2" id="KW-0732">Signal</keyword>
<evidence type="ECO:0000259" key="3">
    <source>
        <dbReference type="PROSITE" id="PS50983"/>
    </source>
</evidence>
<evidence type="ECO:0000256" key="2">
    <source>
        <dbReference type="SAM" id="SignalP"/>
    </source>
</evidence>
<feature type="domain" description="Fe/B12 periplasmic-binding" evidence="3">
    <location>
        <begin position="64"/>
        <end position="340"/>
    </location>
</feature>
<feature type="signal peptide" evidence="2">
    <location>
        <begin position="1"/>
        <end position="21"/>
    </location>
</feature>
<comment type="similarity">
    <text evidence="1">Belongs to the bacterial solute-binding protein 8 family.</text>
</comment>
<dbReference type="InterPro" id="IPR050902">
    <property type="entry name" value="ABC_Transporter_SBP"/>
</dbReference>
<name>A0A7K3MD21_9ACTN</name>
<feature type="chain" id="PRO_5038810443" evidence="2">
    <location>
        <begin position="22"/>
        <end position="340"/>
    </location>
</feature>
<organism evidence="4 5">
    <name type="scientific">Phytoactinopolyspora mesophila</name>
    <dbReference type="NCBI Taxonomy" id="2650750"/>
    <lineage>
        <taxon>Bacteria</taxon>
        <taxon>Bacillati</taxon>
        <taxon>Actinomycetota</taxon>
        <taxon>Actinomycetes</taxon>
        <taxon>Jiangellales</taxon>
        <taxon>Jiangellaceae</taxon>
        <taxon>Phytoactinopolyspora</taxon>
    </lineage>
</organism>
<protein>
    <submittedName>
        <fullName evidence="4">ABC transporter substrate-binding protein</fullName>
    </submittedName>
</protein>